<reference evidence="1" key="1">
    <citation type="journal article" date="2013" name="Environ. Microbiol.">
        <title>Microbiota from the distal guts of lean and obese adolescents exhibit partial functional redundancy besides clear differences in community structure.</title>
        <authorList>
            <person name="Ferrer M."/>
            <person name="Ruiz A."/>
            <person name="Lanza F."/>
            <person name="Haange S.B."/>
            <person name="Oberbach A."/>
            <person name="Till H."/>
            <person name="Bargiela R."/>
            <person name="Campoy C."/>
            <person name="Segura M.T."/>
            <person name="Richter M."/>
            <person name="von Bergen M."/>
            <person name="Seifert J."/>
            <person name="Suarez A."/>
        </authorList>
    </citation>
    <scope>NUCLEOTIDE SEQUENCE</scope>
</reference>
<protein>
    <submittedName>
        <fullName evidence="1">Uncharacterized protein</fullName>
    </submittedName>
</protein>
<evidence type="ECO:0000313" key="1">
    <source>
        <dbReference type="EMBL" id="EKC68122.1"/>
    </source>
</evidence>
<proteinExistence type="predicted"/>
<organism evidence="1">
    <name type="scientific">human gut metagenome</name>
    <dbReference type="NCBI Taxonomy" id="408170"/>
    <lineage>
        <taxon>unclassified sequences</taxon>
        <taxon>metagenomes</taxon>
        <taxon>organismal metagenomes</taxon>
    </lineage>
</organism>
<sequence length="91" mass="10410">MGESMEIGGTGFASIAFGYPNALWGEPQSPGSRERREETCFLQEWLLGQWQAQPLALDHVLCGCRKAGDQQMEQMRIRRQKKGELKTIHFR</sequence>
<dbReference type="EMBL" id="AJWZ01003483">
    <property type="protein sequence ID" value="EKC68122.1"/>
    <property type="molecule type" value="Genomic_DNA"/>
</dbReference>
<dbReference type="AlphaFoldDB" id="K1T541"/>
<feature type="non-terminal residue" evidence="1">
    <location>
        <position position="91"/>
    </location>
</feature>
<name>K1T541_9ZZZZ</name>
<gene>
    <name evidence="1" type="ORF">OBE_05100</name>
</gene>
<accession>K1T541</accession>
<comment type="caution">
    <text evidence="1">The sequence shown here is derived from an EMBL/GenBank/DDBJ whole genome shotgun (WGS) entry which is preliminary data.</text>
</comment>